<evidence type="ECO:0000259" key="1">
    <source>
        <dbReference type="PROSITE" id="PS50089"/>
    </source>
</evidence>
<accession>A0A6C0ALJ5</accession>
<proteinExistence type="predicted"/>
<organism evidence="2">
    <name type="scientific">viral metagenome</name>
    <dbReference type="NCBI Taxonomy" id="1070528"/>
    <lineage>
        <taxon>unclassified sequences</taxon>
        <taxon>metagenomes</taxon>
        <taxon>organismal metagenomes</taxon>
    </lineage>
</organism>
<dbReference type="EMBL" id="MN740714">
    <property type="protein sequence ID" value="QHS80496.1"/>
    <property type="molecule type" value="Genomic_DNA"/>
</dbReference>
<protein>
    <recommendedName>
        <fullName evidence="1">RING-type domain-containing protein</fullName>
    </recommendedName>
</protein>
<sequence>MTIQNFKITDESINPSFNKDCIFCLEDVNNEYVNNEYVNNEYVNNEYVNNEYVNNEYVKLNINTSKIILECNHNYHFMCFFRYIISKLKINDESIFLKYKRFKCPLCQSNLECSTLYIFLRTYIFLLNDDIKTIKNDLNKKSLKIKYKKFVFFIKNILNRKIYLQELHNFYKSKENIKRLIKNQEEILTMIYILKNIKLY</sequence>
<dbReference type="AlphaFoldDB" id="A0A6C0ALJ5"/>
<dbReference type="InterPro" id="IPR001841">
    <property type="entry name" value="Znf_RING"/>
</dbReference>
<reference evidence="2" key="1">
    <citation type="journal article" date="2020" name="Nature">
        <title>Giant virus diversity and host interactions through global metagenomics.</title>
        <authorList>
            <person name="Schulz F."/>
            <person name="Roux S."/>
            <person name="Paez-Espino D."/>
            <person name="Jungbluth S."/>
            <person name="Walsh D.A."/>
            <person name="Denef V.J."/>
            <person name="McMahon K.D."/>
            <person name="Konstantinidis K.T."/>
            <person name="Eloe-Fadrosh E.A."/>
            <person name="Kyrpides N.C."/>
            <person name="Woyke T."/>
        </authorList>
    </citation>
    <scope>NUCLEOTIDE SEQUENCE</scope>
    <source>
        <strain evidence="2">GVMAG-S-1091796-13</strain>
    </source>
</reference>
<dbReference type="SMART" id="SM00184">
    <property type="entry name" value="RING"/>
    <property type="match status" value="1"/>
</dbReference>
<feature type="domain" description="RING-type" evidence="1">
    <location>
        <begin position="21"/>
        <end position="108"/>
    </location>
</feature>
<name>A0A6C0ALJ5_9ZZZZ</name>
<dbReference type="SUPFAM" id="SSF57850">
    <property type="entry name" value="RING/U-box"/>
    <property type="match status" value="1"/>
</dbReference>
<evidence type="ECO:0000313" key="2">
    <source>
        <dbReference type="EMBL" id="QHS80496.1"/>
    </source>
</evidence>
<dbReference type="InterPro" id="IPR013083">
    <property type="entry name" value="Znf_RING/FYVE/PHD"/>
</dbReference>
<dbReference type="PROSITE" id="PS50089">
    <property type="entry name" value="ZF_RING_2"/>
    <property type="match status" value="1"/>
</dbReference>
<dbReference type="Gene3D" id="3.30.40.10">
    <property type="entry name" value="Zinc/RING finger domain, C3HC4 (zinc finger)"/>
    <property type="match status" value="1"/>
</dbReference>